<dbReference type="PIRSF" id="PIRSF010260">
    <property type="entry name" value="UCP010260"/>
    <property type="match status" value="1"/>
</dbReference>
<dbReference type="InterPro" id="IPR014457">
    <property type="entry name" value="UCP010260"/>
</dbReference>
<evidence type="ECO:0000259" key="1">
    <source>
        <dbReference type="Pfam" id="PF09348"/>
    </source>
</evidence>
<dbReference type="EMBL" id="LAQS01000048">
    <property type="protein sequence ID" value="KKZ70875.1"/>
    <property type="molecule type" value="Genomic_DNA"/>
</dbReference>
<dbReference type="InterPro" id="IPR018960">
    <property type="entry name" value="DUF1990"/>
</dbReference>
<keyword evidence="3" id="KW-1185">Reference proteome</keyword>
<comment type="caution">
    <text evidence="2">The sequence shown here is derived from an EMBL/GenBank/DDBJ whole genome shotgun (WGS) entry which is preliminary data.</text>
</comment>
<evidence type="ECO:0000313" key="3">
    <source>
        <dbReference type="Proteomes" id="UP000265325"/>
    </source>
</evidence>
<proteinExistence type="predicted"/>
<dbReference type="PANTHER" id="PTHR34202:SF1">
    <property type="entry name" value="UPF0548 PROTEIN"/>
    <property type="match status" value="1"/>
</dbReference>
<protein>
    <recommendedName>
        <fullName evidence="1">DUF1990 domain-containing protein</fullName>
    </recommendedName>
</protein>
<organism evidence="2 3">
    <name type="scientific">Streptomyces showdoensis</name>
    <dbReference type="NCBI Taxonomy" id="68268"/>
    <lineage>
        <taxon>Bacteria</taxon>
        <taxon>Bacillati</taxon>
        <taxon>Actinomycetota</taxon>
        <taxon>Actinomycetes</taxon>
        <taxon>Kitasatosporales</taxon>
        <taxon>Streptomycetaceae</taxon>
        <taxon>Streptomyces</taxon>
    </lineage>
</organism>
<dbReference type="Proteomes" id="UP000265325">
    <property type="component" value="Unassembled WGS sequence"/>
</dbReference>
<evidence type="ECO:0000313" key="2">
    <source>
        <dbReference type="EMBL" id="KKZ70875.1"/>
    </source>
</evidence>
<dbReference type="Pfam" id="PF09348">
    <property type="entry name" value="DUF1990"/>
    <property type="match status" value="1"/>
</dbReference>
<dbReference type="PANTHER" id="PTHR34202">
    <property type="entry name" value="UPF0548 PROTEIN"/>
    <property type="match status" value="1"/>
</dbReference>
<sequence length="153" mass="16429">MPAAYHHLHHSVRVGHGRAAFETAGAAVTTWRMHRASGARVTSEAVRAEPGVTVEVSMGLGPVRFTAPCQVIWTAYTETETGFAYGTLAGHPECGEESFVVDLREDGSVWFTVTAFSRAAAWYARLGGPVVRALQLAYARRLGRTLRTLAGGA</sequence>
<accession>A0A2P2GJ70</accession>
<feature type="domain" description="DUF1990" evidence="1">
    <location>
        <begin position="1"/>
        <end position="144"/>
    </location>
</feature>
<reference evidence="2 3" key="1">
    <citation type="submission" date="2015-05" db="EMBL/GenBank/DDBJ databases">
        <title>Draft Genome assembly of Streptomyces showdoensis.</title>
        <authorList>
            <person name="Thapa K.K."/>
            <person name="Metsa-Ketela M."/>
        </authorList>
    </citation>
    <scope>NUCLEOTIDE SEQUENCE [LARGE SCALE GENOMIC DNA]</scope>
    <source>
        <strain evidence="2 3">ATCC 15227</strain>
    </source>
</reference>
<name>A0A2P2GJ70_STREW</name>
<dbReference type="AlphaFoldDB" id="A0A2P2GJ70"/>
<gene>
    <name evidence="2" type="ORF">VO63_26775</name>
</gene>